<dbReference type="Proteomes" id="UP000016183">
    <property type="component" value="Unassembled WGS sequence"/>
</dbReference>
<dbReference type="Gene3D" id="3.60.110.10">
    <property type="entry name" value="Carbon-nitrogen hydrolase"/>
    <property type="match status" value="1"/>
</dbReference>
<feature type="domain" description="CN hydrolase" evidence="1">
    <location>
        <begin position="4"/>
        <end position="251"/>
    </location>
</feature>
<dbReference type="EMBL" id="AGDZ01000033">
    <property type="protein sequence ID" value="EMB20867.1"/>
    <property type="molecule type" value="Genomic_DNA"/>
</dbReference>
<dbReference type="PANTHER" id="PTHR23088:SF27">
    <property type="entry name" value="DEAMINATED GLUTATHIONE AMIDASE"/>
    <property type="match status" value="1"/>
</dbReference>
<reference evidence="2 3" key="1">
    <citation type="submission" date="2012-01" db="EMBL/GenBank/DDBJ databases">
        <title>The Genome Sequence of Treponema denticola SP33.</title>
        <authorList>
            <consortium name="The Broad Institute Genome Sequencing Platform"/>
            <person name="Earl A."/>
            <person name="Ward D."/>
            <person name="Feldgarden M."/>
            <person name="Gevers D."/>
            <person name="Blanton J.M."/>
            <person name="Fenno C.J."/>
            <person name="Baranova O.V."/>
            <person name="Mathney J."/>
            <person name="Dewhirst F.E."/>
            <person name="Izard J."/>
            <person name="Young S.K."/>
            <person name="Zeng Q."/>
            <person name="Gargeya S."/>
            <person name="Fitzgerald M."/>
            <person name="Haas B."/>
            <person name="Abouelleil A."/>
            <person name="Alvarado L."/>
            <person name="Arachchi H.M."/>
            <person name="Berlin A."/>
            <person name="Chapman S.B."/>
            <person name="Gearin G."/>
            <person name="Goldberg J."/>
            <person name="Griggs A."/>
            <person name="Gujja S."/>
            <person name="Hansen M."/>
            <person name="Heiman D."/>
            <person name="Howarth C."/>
            <person name="Larimer J."/>
            <person name="Lui A."/>
            <person name="MacDonald P.J.P."/>
            <person name="McCowen C."/>
            <person name="Montmayeur A."/>
            <person name="Murphy C."/>
            <person name="Neiman D."/>
            <person name="Pearson M."/>
            <person name="Priest M."/>
            <person name="Roberts A."/>
            <person name="Saif S."/>
            <person name="Shea T."/>
            <person name="Sisk P."/>
            <person name="Stolte C."/>
            <person name="Sykes S."/>
            <person name="Wortman J."/>
            <person name="Nusbaum C."/>
            <person name="Birren B."/>
        </authorList>
    </citation>
    <scope>NUCLEOTIDE SEQUENCE [LARGE SCALE GENOMIC DNA]</scope>
    <source>
        <strain evidence="2 3">SP33</strain>
    </source>
</reference>
<gene>
    <name evidence="2" type="ORF">HMPREF9733_02502</name>
</gene>
<dbReference type="RefSeq" id="WP_010697530.1">
    <property type="nucleotide sequence ID" value="NZ_KB442454.1"/>
</dbReference>
<dbReference type="InterPro" id="IPR036526">
    <property type="entry name" value="C-N_Hydrolase_sf"/>
</dbReference>
<protein>
    <recommendedName>
        <fullName evidence="1">CN hydrolase domain-containing protein</fullName>
    </recommendedName>
</protein>
<dbReference type="PROSITE" id="PS50263">
    <property type="entry name" value="CN_HYDROLASE"/>
    <property type="match status" value="1"/>
</dbReference>
<dbReference type="OrthoDB" id="9811121at2"/>
<dbReference type="PANTHER" id="PTHR23088">
    <property type="entry name" value="NITRILASE-RELATED"/>
    <property type="match status" value="1"/>
</dbReference>
<organism evidence="2 3">
    <name type="scientific">Treponema denticola SP33</name>
    <dbReference type="NCBI Taxonomy" id="999437"/>
    <lineage>
        <taxon>Bacteria</taxon>
        <taxon>Pseudomonadati</taxon>
        <taxon>Spirochaetota</taxon>
        <taxon>Spirochaetia</taxon>
        <taxon>Spirochaetales</taxon>
        <taxon>Treponemataceae</taxon>
        <taxon>Treponema</taxon>
    </lineage>
</organism>
<dbReference type="AlphaFoldDB" id="M2B7G4"/>
<dbReference type="PATRIC" id="fig|999437.3.peg.2580"/>
<dbReference type="SUPFAM" id="SSF56317">
    <property type="entry name" value="Carbon-nitrogen hydrolase"/>
    <property type="match status" value="1"/>
</dbReference>
<dbReference type="InterPro" id="IPR003010">
    <property type="entry name" value="C-N_Hydrolase"/>
</dbReference>
<proteinExistence type="predicted"/>
<dbReference type="Pfam" id="PF00795">
    <property type="entry name" value="CN_hydrolase"/>
    <property type="match status" value="1"/>
</dbReference>
<comment type="caution">
    <text evidence="2">The sequence shown here is derived from an EMBL/GenBank/DDBJ whole genome shotgun (WGS) entry which is preliminary data.</text>
</comment>
<evidence type="ECO:0000313" key="2">
    <source>
        <dbReference type="EMBL" id="EMB20867.1"/>
    </source>
</evidence>
<accession>M2B7G4</accession>
<name>M2B7G4_TREDN</name>
<dbReference type="HOGENOM" id="CLU_030130_3_4_12"/>
<evidence type="ECO:0000313" key="3">
    <source>
        <dbReference type="Proteomes" id="UP000016183"/>
    </source>
</evidence>
<evidence type="ECO:0000259" key="1">
    <source>
        <dbReference type="PROSITE" id="PS50263"/>
    </source>
</evidence>
<sequence>MSKIIIALLQLTPGNSVVENMYIGIAACRKAKNMGADIALFPEMWSIGYEIPKSVNELKSKAISKNDAFIHSFSDLAKELQMAIGITFLEKYEPLPRNSICLFDRFGKELYTYAKVHTCIFGDEKKLMPGNDFYVSELDTEHGCVKIGSMICYDREFPESARILMLKGAEILLVPNACPMEINRISQLRARAFENMIGIATVNYPKGKPDCNGHSTAFDGIAYKIDEPYSRDTLIIEAGEEEGIYMATFNIEELRKYRSREVHGNAYRQPTKYEILLSEEKQEPFIRKDYRKSAN</sequence>
<dbReference type="CDD" id="cd07197">
    <property type="entry name" value="nitrilase"/>
    <property type="match status" value="1"/>
</dbReference>